<dbReference type="Pfam" id="PF26283">
    <property type="entry name" value="Ig_TRAPPC9-Trs120_4th"/>
    <property type="match status" value="1"/>
</dbReference>
<proteinExistence type="predicted"/>
<dbReference type="InterPro" id="IPR058565">
    <property type="entry name" value="Ig_TRAPPC9_Trs120_1st"/>
</dbReference>
<dbReference type="Pfam" id="PF26280">
    <property type="entry name" value="Ig_TRAPPC9-Trs120_2nd"/>
    <property type="match status" value="1"/>
</dbReference>
<name>A0A9P8NZ08_9ASCO</name>
<organism evidence="8 9">
    <name type="scientific">Ogataea philodendri</name>
    <dbReference type="NCBI Taxonomy" id="1378263"/>
    <lineage>
        <taxon>Eukaryota</taxon>
        <taxon>Fungi</taxon>
        <taxon>Dikarya</taxon>
        <taxon>Ascomycota</taxon>
        <taxon>Saccharomycotina</taxon>
        <taxon>Pichiomycetes</taxon>
        <taxon>Pichiales</taxon>
        <taxon>Pichiaceae</taxon>
        <taxon>Ogataea</taxon>
    </lineage>
</organism>
<feature type="domain" description="Trs120/TRAPPC9 N-terminal" evidence="3">
    <location>
        <begin position="4"/>
        <end position="191"/>
    </location>
</feature>
<comment type="subcellular location">
    <subcellularLocation>
        <location evidence="1">Golgi apparatus</location>
    </subcellularLocation>
</comment>
<dbReference type="Proteomes" id="UP000769157">
    <property type="component" value="Unassembled WGS sequence"/>
</dbReference>
<evidence type="ECO:0000259" key="5">
    <source>
        <dbReference type="Pfam" id="PF26254"/>
    </source>
</evidence>
<comment type="caution">
    <text evidence="8">The sequence shown here is derived from an EMBL/GenBank/DDBJ whole genome shotgun (WGS) entry which is preliminary data.</text>
</comment>
<dbReference type="Pfam" id="PF26282">
    <property type="entry name" value="Ig_TRAPPC9-Trs120_3rd"/>
    <property type="match status" value="1"/>
</dbReference>
<feature type="domain" description="Trs120/TRAPPC9 third Ig-like" evidence="6">
    <location>
        <begin position="800"/>
        <end position="991"/>
    </location>
</feature>
<dbReference type="Pfam" id="PF26251">
    <property type="entry name" value="TPR_TRAPPC9-Trs120"/>
    <property type="match status" value="1"/>
</dbReference>
<dbReference type="AlphaFoldDB" id="A0A9P8NZ08"/>
<dbReference type="PANTHER" id="PTHR21512:SF5">
    <property type="entry name" value="TRAFFICKING PROTEIN PARTICLE COMPLEX SUBUNIT 9"/>
    <property type="match status" value="1"/>
</dbReference>
<evidence type="ECO:0000256" key="2">
    <source>
        <dbReference type="ARBA" id="ARBA00023034"/>
    </source>
</evidence>
<feature type="domain" description="Trs120/TRAPPC9 N-terminal" evidence="3">
    <location>
        <begin position="198"/>
        <end position="274"/>
    </location>
</feature>
<evidence type="ECO:0000256" key="1">
    <source>
        <dbReference type="ARBA" id="ARBA00004555"/>
    </source>
</evidence>
<evidence type="ECO:0000259" key="4">
    <source>
        <dbReference type="Pfam" id="PF26251"/>
    </source>
</evidence>
<reference evidence="8" key="1">
    <citation type="journal article" date="2021" name="Open Biol.">
        <title>Shared evolutionary footprints suggest mitochondrial oxidative damage underlies multiple complex I losses in fungi.</title>
        <authorList>
            <person name="Schikora-Tamarit M.A."/>
            <person name="Marcet-Houben M."/>
            <person name="Nosek J."/>
            <person name="Gabaldon T."/>
        </authorList>
    </citation>
    <scope>NUCLEOTIDE SEQUENCE</scope>
    <source>
        <strain evidence="8">CBS6075</strain>
    </source>
</reference>
<reference evidence="8" key="2">
    <citation type="submission" date="2021-01" db="EMBL/GenBank/DDBJ databases">
        <authorList>
            <person name="Schikora-Tamarit M.A."/>
        </authorList>
    </citation>
    <scope>NUCLEOTIDE SEQUENCE</scope>
    <source>
        <strain evidence="8">CBS6075</strain>
    </source>
</reference>
<evidence type="ECO:0000259" key="7">
    <source>
        <dbReference type="Pfam" id="PF26283"/>
    </source>
</evidence>
<keyword evidence="2" id="KW-0333">Golgi apparatus</keyword>
<dbReference type="Pfam" id="PF26254">
    <property type="entry name" value="Ig_TRAPPC9-Trs120_1st"/>
    <property type="match status" value="1"/>
</dbReference>
<feature type="domain" description="Trs120/TRAPPC9 TPR region" evidence="4">
    <location>
        <begin position="372"/>
        <end position="506"/>
    </location>
</feature>
<gene>
    <name evidence="8" type="ORF">OGAPHI_005576</name>
</gene>
<dbReference type="OrthoDB" id="27962at2759"/>
<dbReference type="InterPro" id="IPR058567">
    <property type="entry name" value="Ig_TRAPPC9_Trs120_3rd"/>
</dbReference>
<dbReference type="InterPro" id="IPR013935">
    <property type="entry name" value="Trs120_TRAPPC9"/>
</dbReference>
<evidence type="ECO:0000259" key="3">
    <source>
        <dbReference type="Pfam" id="PF08626"/>
    </source>
</evidence>
<feature type="domain" description="Trs120/TRAPPC9 first Ig-like" evidence="5">
    <location>
        <begin position="531"/>
        <end position="638"/>
    </location>
</feature>
<dbReference type="InterPro" id="IPR058563">
    <property type="entry name" value="Trs120_TRAPPC9_N"/>
</dbReference>
<dbReference type="InterPro" id="IPR058568">
    <property type="entry name" value="Ig_TRAPPC9_Trs120_4th"/>
</dbReference>
<dbReference type="GO" id="GO:0005802">
    <property type="term" value="C:trans-Golgi network"/>
    <property type="evidence" value="ECO:0007669"/>
    <property type="project" value="TreeGrafter"/>
</dbReference>
<evidence type="ECO:0000313" key="9">
    <source>
        <dbReference type="Proteomes" id="UP000769157"/>
    </source>
</evidence>
<dbReference type="InterPro" id="IPR058564">
    <property type="entry name" value="TPR_TRAPPC9_Trs120"/>
</dbReference>
<evidence type="ECO:0000313" key="8">
    <source>
        <dbReference type="EMBL" id="KAH3662325.1"/>
    </source>
</evidence>
<protein>
    <submittedName>
        <fullName evidence="8">Uncharacterized protein</fullName>
    </submittedName>
</protein>
<dbReference type="PANTHER" id="PTHR21512">
    <property type="entry name" value="TRAFFICKING PROTEIN PARTICLE COMPLEX SUBUNIT 9"/>
    <property type="match status" value="1"/>
</dbReference>
<dbReference type="RefSeq" id="XP_046059414.1">
    <property type="nucleotide sequence ID" value="XM_046206772.1"/>
</dbReference>
<feature type="domain" description="Trs120/TRAPPC9 fourth Ig-like" evidence="7">
    <location>
        <begin position="1013"/>
        <end position="1124"/>
    </location>
</feature>
<evidence type="ECO:0000259" key="6">
    <source>
        <dbReference type="Pfam" id="PF26282"/>
    </source>
</evidence>
<sequence length="1125" mass="128643">MNAYSFTVPARIKAQVVPMGDIDKSDFEHCLSYLRRVAEIRLVDVMPCAGIFNPQAYPQGRLVYDFTTQDQDPSQLFLLDFEPFRKVFCAIGVVKWTDADQDVQSLRNTLKSSYPIILSQYLIIFGGPKHLASQPEGIFVVDENMDNIETVICDLTSLFLGNLSVHVAAYQHVTLRSPALNSGSNVNGSSKRRVSSSFDLQDKIKNHRAKGRRQKLTANFYLLAGNLKSALAEFCESINNLRYANDYLWLASALEGLALCMAIFIELDAAFQLPPEIQNLLESTKEASPSPIASPRPSFQSANFNALQPMTAVYSVDFVHGLIVRAINKSFAYYKRSLTLPQDYAPHIVLCESNLRYIDYLSSTSVKDSSELICSIASEIFDDKFERFSPIEQLQIYNSMIHVYGELNMNRKRAFLVTKLLDLVLTHKMVKFGTYDGDLNELFDSVAQVYGIGKQSVPNLIQKKVLLSIFNFSHHIGNMVQATKYGSILLRDFHSMMTEPEQTHIFGILCQAKESYEFWDIYLVQNIDLHQKDKLIQDELCEAVITLRNVHSFEIEVKSIQIATDNFPVKTQLNYKTRGTSASNTSIILKPRSHTSVSVFIVPLNHGDLKITGVSAVIGNCNQQTFKWYEKIPATNKNQLAQYKTRDLTVPVLYEQPLLSLIDVKLPNRWIMLLEGECKRFEIVLKNASNVELNQLTTKFLDSTIEPLNQLLLNKGLPPNEVYEIEYYLIKKKPFKILNKADLVQIEAHSEFKLQMEIWGKRGVKEAQLIFEYSHRKPALPTTFFRKLVIPVNVTVYPSIELVGCDIIPLSSSTKISENNQGDTWKYLEKMVAKGHQMSEFCLLALDLMNSWTEEMEVVFQCLIEGSDDQEFQQSNDAIEDPPEDTYCTKIALSNKKNARILIPIKRINFSFEYLEQRIPSLRNKQFILDTKTPEQEQRFVKHAFWYRNELLQRLRARWQISETNNNSIYAGRAGIIDLRSIRFSSKMVSGLEVEKIGLVLDILDTQDKKVDPESLELNEFYSIRLKIINRNLDPISGMLRHVPICRSSSASIEKKILYNGVLQFSIHEPIQPNESRELILGVVFLEKGEYEWGAIFDEMTGYDGQLISLKHQHLQREHLKIKVD</sequence>
<dbReference type="Pfam" id="PF08626">
    <property type="entry name" value="TRAPPC9-Trs120"/>
    <property type="match status" value="2"/>
</dbReference>
<keyword evidence="9" id="KW-1185">Reference proteome</keyword>
<accession>A0A9P8NZ08</accession>
<dbReference type="GeneID" id="70237540"/>
<dbReference type="EMBL" id="JAEUBE010000378">
    <property type="protein sequence ID" value="KAH3662325.1"/>
    <property type="molecule type" value="Genomic_DNA"/>
</dbReference>